<evidence type="ECO:0000256" key="4">
    <source>
        <dbReference type="ARBA" id="ARBA00023125"/>
    </source>
</evidence>
<dbReference type="eggNOG" id="KOG0048">
    <property type="taxonomic scope" value="Eukaryota"/>
</dbReference>
<evidence type="ECO:0000256" key="3">
    <source>
        <dbReference type="ARBA" id="ARBA00023015"/>
    </source>
</evidence>
<evidence type="ECO:0000256" key="5">
    <source>
        <dbReference type="ARBA" id="ARBA00023163"/>
    </source>
</evidence>
<dbReference type="KEGG" id="egr:104440047"/>
<dbReference type="InterPro" id="IPR009057">
    <property type="entry name" value="Homeodomain-like_sf"/>
</dbReference>
<reference evidence="10" key="1">
    <citation type="submission" date="2013-07" db="EMBL/GenBank/DDBJ databases">
        <title>The genome of Eucalyptus grandis.</title>
        <authorList>
            <person name="Schmutz J."/>
            <person name="Hayes R."/>
            <person name="Myburg A."/>
            <person name="Tuskan G."/>
            <person name="Grattapaglia D."/>
            <person name="Rokhsar D.S."/>
        </authorList>
    </citation>
    <scope>NUCLEOTIDE SEQUENCE</scope>
    <source>
        <tissue evidence="10">Leaf extractions</tissue>
    </source>
</reference>
<keyword evidence="3" id="KW-0805">Transcription regulation</keyword>
<evidence type="ECO:0000256" key="2">
    <source>
        <dbReference type="ARBA" id="ARBA00022737"/>
    </source>
</evidence>
<dbReference type="Gene3D" id="1.10.10.60">
    <property type="entry name" value="Homeodomain-like"/>
    <property type="match status" value="2"/>
</dbReference>
<dbReference type="Gramene" id="KCW81796">
    <property type="protein sequence ID" value="KCW81796"/>
    <property type="gene ID" value="EUGRSUZ_C03152"/>
</dbReference>
<evidence type="ECO:0000256" key="7">
    <source>
        <dbReference type="SAM" id="MobiDB-lite"/>
    </source>
</evidence>
<dbReference type="PANTHER" id="PTHR47997:SF28">
    <property type="entry name" value="TRANSCRIPTION FACTOR MYB15-LIKE"/>
    <property type="match status" value="1"/>
</dbReference>
<dbReference type="EMBL" id="KK198755">
    <property type="protein sequence ID" value="KCW81796.1"/>
    <property type="molecule type" value="Genomic_DNA"/>
</dbReference>
<keyword evidence="5" id="KW-0804">Transcription</keyword>
<feature type="domain" description="HTH myb-type" evidence="9">
    <location>
        <begin position="64"/>
        <end position="118"/>
    </location>
</feature>
<evidence type="ECO:0000256" key="1">
    <source>
        <dbReference type="ARBA" id="ARBA00004123"/>
    </source>
</evidence>
<protein>
    <submittedName>
        <fullName evidence="10">Uncharacterized protein</fullName>
    </submittedName>
</protein>
<evidence type="ECO:0000256" key="6">
    <source>
        <dbReference type="ARBA" id="ARBA00023242"/>
    </source>
</evidence>
<feature type="compositionally biased region" description="Polar residues" evidence="7">
    <location>
        <begin position="140"/>
        <end position="150"/>
    </location>
</feature>
<dbReference type="FunFam" id="1.10.10.60:FF:000001">
    <property type="entry name" value="MYB-related transcription factor"/>
    <property type="match status" value="1"/>
</dbReference>
<organism evidence="10">
    <name type="scientific">Eucalyptus grandis</name>
    <name type="common">Flooded gum</name>
    <dbReference type="NCBI Taxonomy" id="71139"/>
    <lineage>
        <taxon>Eukaryota</taxon>
        <taxon>Viridiplantae</taxon>
        <taxon>Streptophyta</taxon>
        <taxon>Embryophyta</taxon>
        <taxon>Tracheophyta</taxon>
        <taxon>Spermatophyta</taxon>
        <taxon>Magnoliopsida</taxon>
        <taxon>eudicotyledons</taxon>
        <taxon>Gunneridae</taxon>
        <taxon>Pentapetalae</taxon>
        <taxon>rosids</taxon>
        <taxon>malvids</taxon>
        <taxon>Myrtales</taxon>
        <taxon>Myrtaceae</taxon>
        <taxon>Myrtoideae</taxon>
        <taxon>Eucalypteae</taxon>
        <taxon>Eucalyptus</taxon>
    </lineage>
</organism>
<dbReference type="InterPro" id="IPR001005">
    <property type="entry name" value="SANT/Myb"/>
</dbReference>
<dbReference type="PANTHER" id="PTHR47997">
    <property type="entry name" value="MYB DOMAIN PROTEIN 55"/>
    <property type="match status" value="1"/>
</dbReference>
<feature type="domain" description="Myb-like" evidence="8">
    <location>
        <begin position="11"/>
        <end position="63"/>
    </location>
</feature>
<dbReference type="PROSITE" id="PS51294">
    <property type="entry name" value="HTH_MYB"/>
    <property type="match status" value="2"/>
</dbReference>
<gene>
    <name evidence="10" type="ORF">EUGRSUZ_C03152</name>
</gene>
<dbReference type="SMR" id="A0A059CUD0"/>
<comment type="subcellular location">
    <subcellularLocation>
        <location evidence="1">Nucleus</location>
    </subcellularLocation>
</comment>
<dbReference type="OMA" id="MNSKCED"/>
<dbReference type="SMART" id="SM00717">
    <property type="entry name" value="SANT"/>
    <property type="match status" value="2"/>
</dbReference>
<sequence length="241" mass="27347">MGRNPSSGKDGLKLKKGVWSALEDQILIDYVKVHGQGKWGKVRKVTGLERCGKSCRLRWLNYLRPDIKRGNVSLEEEELIIRLHKLLGNRWALIAGRLPGRTDNEIKNYWNSTIKKKMVQENGDRPMNSKCEDDKLTKNKPLNETATAESQGDAHRESKPCNSEGVVSDRMMESIEEKGEGGDCEDDTISWENMMMDLNVEDMCMSENQHSELFEGNEDGGNQNGWISEEMLSTWVAELLG</sequence>
<dbReference type="GO" id="GO:0006355">
    <property type="term" value="P:regulation of DNA-templated transcription"/>
    <property type="evidence" value="ECO:0000318"/>
    <property type="project" value="GO_Central"/>
</dbReference>
<dbReference type="OrthoDB" id="2143914at2759"/>
<proteinExistence type="predicted"/>
<evidence type="ECO:0000259" key="9">
    <source>
        <dbReference type="PROSITE" id="PS51294"/>
    </source>
</evidence>
<evidence type="ECO:0000313" key="10">
    <source>
        <dbReference type="EMBL" id="KCW81796.1"/>
    </source>
</evidence>
<name>A0A059CUD0_EUCGR</name>
<dbReference type="GO" id="GO:0005634">
    <property type="term" value="C:nucleus"/>
    <property type="evidence" value="ECO:0000318"/>
    <property type="project" value="GO_Central"/>
</dbReference>
<dbReference type="InParanoid" id="A0A059CUD0"/>
<accession>A0A059CUD0</accession>
<dbReference type="Pfam" id="PF00249">
    <property type="entry name" value="Myb_DNA-binding"/>
    <property type="match status" value="2"/>
</dbReference>
<keyword evidence="2" id="KW-0677">Repeat</keyword>
<dbReference type="InterPro" id="IPR051953">
    <property type="entry name" value="Plant_SW-associated_TFs"/>
</dbReference>
<feature type="domain" description="HTH myb-type" evidence="9">
    <location>
        <begin position="13"/>
        <end position="63"/>
    </location>
</feature>
<keyword evidence="4" id="KW-0238">DNA-binding</keyword>
<feature type="region of interest" description="Disordered" evidence="7">
    <location>
        <begin position="121"/>
        <end position="168"/>
    </location>
</feature>
<dbReference type="CDD" id="cd00167">
    <property type="entry name" value="SANT"/>
    <property type="match status" value="2"/>
</dbReference>
<dbReference type="InterPro" id="IPR017930">
    <property type="entry name" value="Myb_dom"/>
</dbReference>
<keyword evidence="6" id="KW-0539">Nucleus</keyword>
<dbReference type="SUPFAM" id="SSF46689">
    <property type="entry name" value="Homeodomain-like"/>
    <property type="match status" value="1"/>
</dbReference>
<feature type="domain" description="Myb-like" evidence="8">
    <location>
        <begin position="64"/>
        <end position="114"/>
    </location>
</feature>
<dbReference type="AlphaFoldDB" id="A0A059CUD0"/>
<evidence type="ECO:0000259" key="8">
    <source>
        <dbReference type="PROSITE" id="PS50090"/>
    </source>
</evidence>
<dbReference type="PROSITE" id="PS50090">
    <property type="entry name" value="MYB_LIKE"/>
    <property type="match status" value="2"/>
</dbReference>
<dbReference type="GO" id="GO:0000987">
    <property type="term" value="F:cis-regulatory region sequence-specific DNA binding"/>
    <property type="evidence" value="ECO:0000318"/>
    <property type="project" value="GO_Central"/>
</dbReference>